<organism evidence="1 2">
    <name type="scientific">Sphingobacterium suaedae</name>
    <dbReference type="NCBI Taxonomy" id="1686402"/>
    <lineage>
        <taxon>Bacteria</taxon>
        <taxon>Pseudomonadati</taxon>
        <taxon>Bacteroidota</taxon>
        <taxon>Sphingobacteriia</taxon>
        <taxon>Sphingobacteriales</taxon>
        <taxon>Sphingobacteriaceae</taxon>
        <taxon>Sphingobacterium</taxon>
    </lineage>
</organism>
<dbReference type="EMBL" id="JBHULR010000003">
    <property type="protein sequence ID" value="MFD2547022.1"/>
    <property type="molecule type" value="Genomic_DNA"/>
</dbReference>
<gene>
    <name evidence="1" type="ORF">ACFSR5_05100</name>
</gene>
<evidence type="ECO:0000313" key="2">
    <source>
        <dbReference type="Proteomes" id="UP001597545"/>
    </source>
</evidence>
<dbReference type="Pfam" id="PF12864">
    <property type="entry name" value="DUF3822"/>
    <property type="match status" value="1"/>
</dbReference>
<protein>
    <submittedName>
        <fullName evidence="1">DUF3822 family protein</fullName>
    </submittedName>
</protein>
<proteinExistence type="predicted"/>
<sequence>MKYTSKNFHLHYIAQYKLLVKTDFLVDTLLVVDDNGEVIVLYSYAANEPDAEAMKLLGLPFKHVFIGLPVQSLSFIPTDVYTEEDSALYQDFLLDEYSERTHYYSIPNLGVTAIYQYDLLLYNRWRAIFPNAHFLADFQLVLGEAQSRIPLQGEILGAHFKDTQVELFVFKNGVFQFYNIFDIETLDDLYYFLLNTCQSLDLQAPVQKILVSGIHNEHSYLQALGRFAEHIEFIKIKSAFHANDESVATKLNELNLMTDYSLCV</sequence>
<dbReference type="Gene3D" id="3.30.420.260">
    <property type="match status" value="1"/>
</dbReference>
<keyword evidence="2" id="KW-1185">Reference proteome</keyword>
<accession>A0ABW5KDM3</accession>
<comment type="caution">
    <text evidence="1">The sequence shown here is derived from an EMBL/GenBank/DDBJ whole genome shotgun (WGS) entry which is preliminary data.</text>
</comment>
<dbReference type="InterPro" id="IPR024213">
    <property type="entry name" value="DUF3822"/>
</dbReference>
<evidence type="ECO:0000313" key="1">
    <source>
        <dbReference type="EMBL" id="MFD2547022.1"/>
    </source>
</evidence>
<name>A0ABW5KDM3_9SPHI</name>
<dbReference type="CDD" id="cd24013">
    <property type="entry name" value="ASKHA_ATPase_BT3980-like"/>
    <property type="match status" value="1"/>
</dbReference>
<reference evidence="2" key="1">
    <citation type="journal article" date="2019" name="Int. J. Syst. Evol. Microbiol.">
        <title>The Global Catalogue of Microorganisms (GCM) 10K type strain sequencing project: providing services to taxonomists for standard genome sequencing and annotation.</title>
        <authorList>
            <consortium name="The Broad Institute Genomics Platform"/>
            <consortium name="The Broad Institute Genome Sequencing Center for Infectious Disease"/>
            <person name="Wu L."/>
            <person name="Ma J."/>
        </authorList>
    </citation>
    <scope>NUCLEOTIDE SEQUENCE [LARGE SCALE GENOMIC DNA]</scope>
    <source>
        <strain evidence="2">KCTC 42662</strain>
    </source>
</reference>
<dbReference type="Gene3D" id="3.30.420.250">
    <property type="match status" value="1"/>
</dbReference>
<dbReference type="Proteomes" id="UP001597545">
    <property type="component" value="Unassembled WGS sequence"/>
</dbReference>
<dbReference type="RefSeq" id="WP_380901375.1">
    <property type="nucleotide sequence ID" value="NZ_JBHUEG010000007.1"/>
</dbReference>